<comment type="caution">
    <text evidence="2">The sequence shown here is derived from an EMBL/GenBank/DDBJ whole genome shotgun (WGS) entry which is preliminary data.</text>
</comment>
<dbReference type="Pfam" id="PF13884">
    <property type="entry name" value="Peptidase_S74"/>
    <property type="match status" value="1"/>
</dbReference>
<proteinExistence type="predicted"/>
<reference evidence="2" key="1">
    <citation type="submission" date="2020-05" db="EMBL/GenBank/DDBJ databases">
        <title>Phylogenomic resolution of chytrid fungi.</title>
        <authorList>
            <person name="Stajich J.E."/>
            <person name="Amses K."/>
            <person name="Simmons R."/>
            <person name="Seto K."/>
            <person name="Myers J."/>
            <person name="Bonds A."/>
            <person name="Quandt C.A."/>
            <person name="Barry K."/>
            <person name="Liu P."/>
            <person name="Grigoriev I."/>
            <person name="Longcore J.E."/>
            <person name="James T.Y."/>
        </authorList>
    </citation>
    <scope>NUCLEOTIDE SEQUENCE</scope>
    <source>
        <strain evidence="2">JEL0318</strain>
    </source>
</reference>
<gene>
    <name evidence="2" type="ORF">HK097_009558</name>
</gene>
<evidence type="ECO:0000259" key="1">
    <source>
        <dbReference type="PROSITE" id="PS51688"/>
    </source>
</evidence>
<dbReference type="AlphaFoldDB" id="A0AAD5SAZ9"/>
<dbReference type="Proteomes" id="UP001212841">
    <property type="component" value="Unassembled WGS sequence"/>
</dbReference>
<feature type="domain" description="Peptidase S74" evidence="1">
    <location>
        <begin position="891"/>
        <end position="990"/>
    </location>
</feature>
<protein>
    <recommendedName>
        <fullName evidence="1">Peptidase S74 domain-containing protein</fullName>
    </recommendedName>
</protein>
<sequence>MSPPAGDEPSATERAVQAVDSVYLAALLGHLATVGLTVSGTLPFIVSISIARGVAKVVIQKSGDEQFVEHILTTAGETLSPSALLESARPALNSIIQSLYRPHNGTGVAELGAAEDTEIELTEDDFGWTMVGPVQQSSVTFILQAKFRNPHLLVRAPAAKAKLDTKQLHISCKDAEFAIKGFDVRFKDCTIPLQPGRYDNDISKLVTKVDTIINSYSFWCAEGEGEKRLERQNRAKAEAGKQGGGDYVTNPQLTSQLAAFYNKTEVGNLLNAKMDKFDLTLYATKSYTDSGLAGKMNTPAAGQFKLAGSENAVTLLAAVVATTEREKLNPKIQLVGANIPEAGNPCGINYTAGQLRTAWHQWYGGASATTRIMVLTDTGDLQVNGQIRSSGGYRNLITSDLADYYTKNQIIAGYYTREELNQNFQSRGNYALSADVYKKTEIYTRAETDAKVSSSISAANITAGSGLLRSGNTISLNPTINSNVVLNSGDILVGNYLYVRGAAGSGDAGRTGGIAFEYDTGGYKHWIVSRHHGGQVSGNAIDFWLSNQPNAGQYGATALGVQSTRHFIIDASAVVVVPAAPFRVHQGIEMNGGNINLPAIGASIRWGNNVSRIYDDGDLHVETDDFLHFDCGSLKDALYMNRDGFNKFQGGLQTTNSTVNLGFGTPTTQGLWMFWNRSGGQGESVFMNQRGGGGAGGFEWQNWSNSNTFENTSMRLDPTGNLSLAADFFMDSSVARINLGPLATRAYIGSVPGDSAGDFHIYDGPTQKILLGYYRNSNTVRLGDSNSTLLVGDRRVLTLPSITRTGETLLDLGGRISFTNENSNGVGAGMYFNSTSGYAVVAVFTGKSTTARDAQYRYTFYGGSGTSGGSINYTAIFGGTIVANNAMQVFSDIRNKRQVQGYDEEKALGIVKAQRSVRFKYLNSEEQKQGFIAQELLNHEYVKDTVGLMSKPGGNPGDDRYVHSSDQMVPILWAALRALTARLEKLKVTNQKKALQALKTARVVSYKSDQQVRYGWVESELAQGDLKSLVSSSKNGDVDMYAVDQAGLTAHLHAAVKELTATTESQQRQIDWIVSRANSLGLWGTRPT</sequence>
<accession>A0AAD5SAZ9</accession>
<dbReference type="EMBL" id="JADGJD010000643">
    <property type="protein sequence ID" value="KAJ3049448.1"/>
    <property type="molecule type" value="Genomic_DNA"/>
</dbReference>
<organism evidence="2 3">
    <name type="scientific">Rhizophlyctis rosea</name>
    <dbReference type="NCBI Taxonomy" id="64517"/>
    <lineage>
        <taxon>Eukaryota</taxon>
        <taxon>Fungi</taxon>
        <taxon>Fungi incertae sedis</taxon>
        <taxon>Chytridiomycota</taxon>
        <taxon>Chytridiomycota incertae sedis</taxon>
        <taxon>Chytridiomycetes</taxon>
        <taxon>Rhizophlyctidales</taxon>
        <taxon>Rhizophlyctidaceae</taxon>
        <taxon>Rhizophlyctis</taxon>
    </lineage>
</organism>
<dbReference type="InterPro" id="IPR030392">
    <property type="entry name" value="S74_ICA"/>
</dbReference>
<evidence type="ECO:0000313" key="3">
    <source>
        <dbReference type="Proteomes" id="UP001212841"/>
    </source>
</evidence>
<name>A0AAD5SAZ9_9FUNG</name>
<keyword evidence="3" id="KW-1185">Reference proteome</keyword>
<evidence type="ECO:0000313" key="2">
    <source>
        <dbReference type="EMBL" id="KAJ3049448.1"/>
    </source>
</evidence>
<dbReference type="PROSITE" id="PS51688">
    <property type="entry name" value="ICA"/>
    <property type="match status" value="1"/>
</dbReference>